<keyword evidence="1" id="KW-1133">Transmembrane helix</keyword>
<organism evidence="2 3">
    <name type="scientific">Alkaliphilus hydrothermalis</name>
    <dbReference type="NCBI Taxonomy" id="1482730"/>
    <lineage>
        <taxon>Bacteria</taxon>
        <taxon>Bacillati</taxon>
        <taxon>Bacillota</taxon>
        <taxon>Clostridia</taxon>
        <taxon>Peptostreptococcales</taxon>
        <taxon>Natronincolaceae</taxon>
        <taxon>Alkaliphilus</taxon>
    </lineage>
</organism>
<evidence type="ECO:0000313" key="3">
    <source>
        <dbReference type="Proteomes" id="UP001314796"/>
    </source>
</evidence>
<evidence type="ECO:0000256" key="1">
    <source>
        <dbReference type="SAM" id="Phobius"/>
    </source>
</evidence>
<accession>A0ABS2NMV5</accession>
<reference evidence="2 3" key="1">
    <citation type="submission" date="2021-01" db="EMBL/GenBank/DDBJ databases">
        <title>Genomic Encyclopedia of Type Strains, Phase IV (KMG-IV): sequencing the most valuable type-strain genomes for metagenomic binning, comparative biology and taxonomic classification.</title>
        <authorList>
            <person name="Goeker M."/>
        </authorList>
    </citation>
    <scope>NUCLEOTIDE SEQUENCE [LARGE SCALE GENOMIC DNA]</scope>
    <source>
        <strain evidence="2 3">DSM 25890</strain>
    </source>
</reference>
<evidence type="ECO:0000313" key="2">
    <source>
        <dbReference type="EMBL" id="MBM7614239.1"/>
    </source>
</evidence>
<keyword evidence="1" id="KW-0472">Membrane</keyword>
<feature type="transmembrane region" description="Helical" evidence="1">
    <location>
        <begin position="21"/>
        <end position="38"/>
    </location>
</feature>
<dbReference type="Proteomes" id="UP001314796">
    <property type="component" value="Unassembled WGS sequence"/>
</dbReference>
<protein>
    <submittedName>
        <fullName evidence="2">Uncharacterized protein</fullName>
    </submittedName>
</protein>
<dbReference type="RefSeq" id="WP_204400515.1">
    <property type="nucleotide sequence ID" value="NZ_JAFBEE010000003.1"/>
</dbReference>
<name>A0ABS2NMV5_9FIRM</name>
<dbReference type="EMBL" id="JAFBEE010000003">
    <property type="protein sequence ID" value="MBM7614239.1"/>
    <property type="molecule type" value="Genomic_DNA"/>
</dbReference>
<gene>
    <name evidence="2" type="ORF">JOC73_000750</name>
</gene>
<sequence>MNNKYMKSGVKMIKDTMIMKILRSMLFWGLMGIFYVLVKRLIRYGFTGAVFLNDYKSDFIIGSSVALLVGLNNDLKK</sequence>
<comment type="caution">
    <text evidence="2">The sequence shown here is derived from an EMBL/GenBank/DDBJ whole genome shotgun (WGS) entry which is preliminary data.</text>
</comment>
<keyword evidence="1" id="KW-0812">Transmembrane</keyword>
<keyword evidence="3" id="KW-1185">Reference proteome</keyword>
<proteinExistence type="predicted"/>